<reference evidence="3 4" key="1">
    <citation type="submission" date="2018-05" db="EMBL/GenBank/DDBJ databases">
        <title>Genomic Encyclopedia of Archaeal and Bacterial Type Strains, Phase II (KMG-II): from individual species to whole genera.</title>
        <authorList>
            <person name="Goeker M."/>
        </authorList>
    </citation>
    <scope>NUCLEOTIDE SEQUENCE [LARGE SCALE GENOMIC DNA]</scope>
    <source>
        <strain evidence="3 4">DSM 45184</strain>
    </source>
</reference>
<dbReference type="InterPro" id="IPR014756">
    <property type="entry name" value="Ig_E-set"/>
</dbReference>
<evidence type="ECO:0000259" key="2">
    <source>
        <dbReference type="Pfam" id="PF01833"/>
    </source>
</evidence>
<dbReference type="OrthoDB" id="3298903at2"/>
<dbReference type="Proteomes" id="UP000245697">
    <property type="component" value="Unassembled WGS sequence"/>
</dbReference>
<organism evidence="3 4">
    <name type="scientific">Actinoplanes xinjiangensis</name>
    <dbReference type="NCBI Taxonomy" id="512350"/>
    <lineage>
        <taxon>Bacteria</taxon>
        <taxon>Bacillati</taxon>
        <taxon>Actinomycetota</taxon>
        <taxon>Actinomycetes</taxon>
        <taxon>Micromonosporales</taxon>
        <taxon>Micromonosporaceae</taxon>
        <taxon>Actinoplanes</taxon>
    </lineage>
</organism>
<dbReference type="CDD" id="cd00102">
    <property type="entry name" value="IPT"/>
    <property type="match status" value="1"/>
</dbReference>
<keyword evidence="1" id="KW-0732">Signal</keyword>
<dbReference type="SUPFAM" id="SSF81296">
    <property type="entry name" value="E set domains"/>
    <property type="match status" value="1"/>
</dbReference>
<sequence>MRKSKSRSKARVAAAAGLTTGAVGAALLVAPSAAFAAVTVSPPVVGVGGRVTVVDTDGVTLTTGSNTTANRVFVLTAPGTVAPVCASTLPVASATVLAATQTGVTSSDVTDTVSFDSPAGATAGTNGQAKRYVACFYDDDTTARQGNQNGYSFYVGTVPALNPAVGLTGGGNTVGITTATNVFTGVATIGAQFVTDNCPTTYGAPAAGVAATVTRTGDAAASVVVPASVTSTTAVPTKYNLCFYNGVGSTAPFISGSVYTASQLALSQSTGPWQGGNSINVTSPNQFLAGVDDPGVLFTKDAACPTDYDDDDATNDKVVGPDFIRKLSNTRLATSVPANLYADQDAMNTAVGSGSSVMWNLCIYAGTTDSDNAASSDLVASNPYKVTTIQTVTGISPRAGAALGGSTVTVTGTAFPTEPGAITATLGGTPLTEITVLSGNAFTARVPRHAPANNVSLVVTTAGGSATLLNAFSYTSSLIATPNTAPNNRVVEVVVRGVGFESAPWDNTLTTGAHIFLVKGSYNSTDVDPGGSPARANPPVADCNKVLVLSDTEVICRLDLTTRLDAVGTALMSAVAPTPGYGFVTAAGSRLLTGDGSPAFTASDVGKSVIEPGHATIPVGTVITDVISGTKAIMSNAATGVTAAGAETVLASPITRPVTVTATSSASAALVAATGTFLAADQNKYIIGSHITTARLLSNAPTGAGANIVMGGNASGGDAATPTPAVIIGTTVPVPEGAYNLQYVSNAALNAVVNDPNYVKSQISSSSTFTVAAF</sequence>
<accession>A0A316FRL2</accession>
<comment type="caution">
    <text evidence="3">The sequence shown here is derived from an EMBL/GenBank/DDBJ whole genome shotgun (WGS) entry which is preliminary data.</text>
</comment>
<dbReference type="EMBL" id="QGGR01000002">
    <property type="protein sequence ID" value="PWK51334.1"/>
    <property type="molecule type" value="Genomic_DNA"/>
</dbReference>
<feature type="domain" description="IPT/TIG" evidence="2">
    <location>
        <begin position="391"/>
        <end position="474"/>
    </location>
</feature>
<protein>
    <submittedName>
        <fullName evidence="3">IPT/TIG domain-containing protein</fullName>
    </submittedName>
</protein>
<dbReference type="RefSeq" id="WP_109589738.1">
    <property type="nucleotide sequence ID" value="NZ_QGGR01000002.1"/>
</dbReference>
<evidence type="ECO:0000256" key="1">
    <source>
        <dbReference type="SAM" id="SignalP"/>
    </source>
</evidence>
<proteinExistence type="predicted"/>
<dbReference type="GO" id="GO:0005975">
    <property type="term" value="P:carbohydrate metabolic process"/>
    <property type="evidence" value="ECO:0007669"/>
    <property type="project" value="UniProtKB-ARBA"/>
</dbReference>
<name>A0A316FRL2_9ACTN</name>
<evidence type="ECO:0000313" key="4">
    <source>
        <dbReference type="Proteomes" id="UP000245697"/>
    </source>
</evidence>
<evidence type="ECO:0000313" key="3">
    <source>
        <dbReference type="EMBL" id="PWK51334.1"/>
    </source>
</evidence>
<dbReference type="Pfam" id="PF01833">
    <property type="entry name" value="TIG"/>
    <property type="match status" value="1"/>
</dbReference>
<gene>
    <name evidence="3" type="ORF">BC793_102362</name>
</gene>
<dbReference type="InterPro" id="IPR013783">
    <property type="entry name" value="Ig-like_fold"/>
</dbReference>
<dbReference type="AlphaFoldDB" id="A0A316FRL2"/>
<keyword evidence="4" id="KW-1185">Reference proteome</keyword>
<dbReference type="InterPro" id="IPR002909">
    <property type="entry name" value="IPT_dom"/>
</dbReference>
<feature type="chain" id="PRO_5016321707" evidence="1">
    <location>
        <begin position="37"/>
        <end position="774"/>
    </location>
</feature>
<feature type="signal peptide" evidence="1">
    <location>
        <begin position="1"/>
        <end position="36"/>
    </location>
</feature>
<dbReference type="Gene3D" id="2.60.40.10">
    <property type="entry name" value="Immunoglobulins"/>
    <property type="match status" value="1"/>
</dbReference>